<comment type="subcellular location">
    <subcellularLocation>
        <location evidence="1">Membrane</location>
        <topology evidence="1">Multi-pass membrane protein</topology>
    </subcellularLocation>
</comment>
<keyword evidence="7" id="KW-1185">Reference proteome</keyword>
<dbReference type="GO" id="GO:0016020">
    <property type="term" value="C:membrane"/>
    <property type="evidence" value="ECO:0007669"/>
    <property type="project" value="UniProtKB-SubCell"/>
</dbReference>
<sequence>MKKRISQVFELYALDWRRIYQNKLTLILMLALMVIPSLYAWFNIGALWDPYSNTGDIKIAVYSDDQPVEVMDKQVDIGTEMIKNLEKNDLLGWQFVDSKEALDDGVKSGKYYAGIYIPKNFSENLTSFVNGDIKKPEIVYSVNEKINAIAPKISDKGANTLQETISSEFIGTLSQTLFSIFNRIGFDLDANLPSIKKLTSQILTIDDNLDVIDGYTKELVNFNNKMPELNKKLALANDFVDYLPEVNQMTQKIVGLNNRIPQIEQASGLVYQVQDNIPKLENAGRQIQMIDNDFDNIANVMNQAIDEANKGLGILQDAQKVLPDVSQLATTANEMIPQISDDLGRVQESLPDIASGIGSGLNIIVIISGETAQITSDIATMIDNNQLSAEELAAVQAHLVRLSDRLTAQSQMISHEIDVLNDLQALVGSHALDGVISRLEHLQSVVDSTNQRVTNVLNNWDTLVESPDRLKSELQAISNEAATINQAASAIDISGVQSSVDQLISQAQEVLASAGNITESIVDDQLIERLDNLMSSTQGTLKEAINFLEKYQAELPAVKEEIHSANTLLNGNMDLIVGGINTGANFFSSDFPLLKQKLATATYFINEELPGIEQNIQTGMSKVNDKAPKLEEALGLATTMVNNEWPALRKAVEKASDKIRKGEKDIDLTEVISYLKADATKEGKFLSEPVNLKTNRVYPVPNYGSASTPFYTALCIWVGAILFSSIATTKFYLNDKQKVKYSKRQQFLARWMTFLTVGFFQTLIVILGNQFLLGTYTKNPVWNLVFAFVIGLCFMTMVYVLVALFDNLGKGIAIIILVLSISAGAGNFPIEMSGPFFRAINPYIPFTHAVKLLRESVGGIYWPTASGAIVILICVTIAFFIFGYLIYPKAERIFNKFNESLKKGHILH</sequence>
<dbReference type="KEGG" id="vpi:BW732_07785"/>
<keyword evidence="2" id="KW-0812">Transmembrane</keyword>
<dbReference type="InterPro" id="IPR013525">
    <property type="entry name" value="ABC2_TM"/>
</dbReference>
<evidence type="ECO:0000313" key="6">
    <source>
        <dbReference type="EMBL" id="AQP54126.1"/>
    </source>
</evidence>
<keyword evidence="4" id="KW-0472">Membrane</keyword>
<dbReference type="PANTHER" id="PTHR43077">
    <property type="entry name" value="TRANSPORT PERMEASE YVFS-RELATED"/>
    <property type="match status" value="1"/>
</dbReference>
<proteinExistence type="predicted"/>
<evidence type="ECO:0000256" key="2">
    <source>
        <dbReference type="ARBA" id="ARBA00022692"/>
    </source>
</evidence>
<dbReference type="Proteomes" id="UP000188246">
    <property type="component" value="Chromosome"/>
</dbReference>
<feature type="domain" description="ABC-2 type transporter transmembrane" evidence="5">
    <location>
        <begin position="25"/>
        <end position="166"/>
    </location>
</feature>
<gene>
    <name evidence="6" type="ORF">BW732_07785</name>
</gene>
<evidence type="ECO:0000313" key="7">
    <source>
        <dbReference type="Proteomes" id="UP000188246"/>
    </source>
</evidence>
<name>A0A1Q2D6S8_9ENTE</name>
<dbReference type="EMBL" id="CP019609">
    <property type="protein sequence ID" value="AQP54126.1"/>
    <property type="molecule type" value="Genomic_DNA"/>
</dbReference>
<evidence type="ECO:0000259" key="5">
    <source>
        <dbReference type="Pfam" id="PF12698"/>
    </source>
</evidence>
<dbReference type="Pfam" id="PF12698">
    <property type="entry name" value="ABC2_membrane_3"/>
    <property type="match status" value="2"/>
</dbReference>
<dbReference type="InterPro" id="IPR017500">
    <property type="entry name" value="Phage_infect_YhgE_N"/>
</dbReference>
<reference evidence="6 7" key="1">
    <citation type="journal article" date="2010" name="Int. J. Syst. Evol. Microbiol.">
        <title>Vagococcus penaei sp. nov., isolated from spoilage microbiota of cooked shrimp (Penaeus vannamei).</title>
        <authorList>
            <person name="Jaffres E."/>
            <person name="Prevost H."/>
            <person name="Rossero A."/>
            <person name="Joffraud J.J."/>
            <person name="Dousset X."/>
        </authorList>
    </citation>
    <scope>NUCLEOTIDE SEQUENCE [LARGE SCALE GENOMIC DNA]</scope>
    <source>
        <strain evidence="6 7">CD276</strain>
    </source>
</reference>
<feature type="domain" description="ABC-2 type transporter transmembrane" evidence="5">
    <location>
        <begin position="555"/>
        <end position="884"/>
    </location>
</feature>
<dbReference type="NCBIfam" id="TIGR03061">
    <property type="entry name" value="pip_yhgE_Nterm"/>
    <property type="match status" value="1"/>
</dbReference>
<dbReference type="NCBIfam" id="TIGR03062">
    <property type="entry name" value="pip_yhgE_Cterm"/>
    <property type="match status" value="1"/>
</dbReference>
<keyword evidence="3" id="KW-1133">Transmembrane helix</keyword>
<evidence type="ECO:0000256" key="3">
    <source>
        <dbReference type="ARBA" id="ARBA00022989"/>
    </source>
</evidence>
<evidence type="ECO:0000256" key="1">
    <source>
        <dbReference type="ARBA" id="ARBA00004141"/>
    </source>
</evidence>
<dbReference type="STRING" id="633807.BW732_07785"/>
<dbReference type="InterPro" id="IPR051328">
    <property type="entry name" value="T7SS_ABC-Transporter"/>
</dbReference>
<dbReference type="PANTHER" id="PTHR43077:SF10">
    <property type="entry name" value="TRANSPORT PERMEASE PROTEIN"/>
    <property type="match status" value="1"/>
</dbReference>
<dbReference type="RefSeq" id="WP_077276202.1">
    <property type="nucleotide sequence ID" value="NZ_CP019609.1"/>
</dbReference>
<dbReference type="InterPro" id="IPR017501">
    <property type="entry name" value="Phage_infect_YhgE_C"/>
</dbReference>
<dbReference type="OrthoDB" id="9811483at2"/>
<accession>A0A1Q2D6S8</accession>
<dbReference type="Gene3D" id="3.40.1710.10">
    <property type="entry name" value="abc type-2 transporter like domain"/>
    <property type="match status" value="1"/>
</dbReference>
<organism evidence="6 7">
    <name type="scientific">Vagococcus penaei</name>
    <dbReference type="NCBI Taxonomy" id="633807"/>
    <lineage>
        <taxon>Bacteria</taxon>
        <taxon>Bacillati</taxon>
        <taxon>Bacillota</taxon>
        <taxon>Bacilli</taxon>
        <taxon>Lactobacillales</taxon>
        <taxon>Enterococcaceae</taxon>
        <taxon>Vagococcus</taxon>
    </lineage>
</organism>
<protein>
    <submittedName>
        <fullName evidence="6">Phage infection protein</fullName>
    </submittedName>
</protein>
<evidence type="ECO:0000256" key="4">
    <source>
        <dbReference type="ARBA" id="ARBA00023136"/>
    </source>
</evidence>
<dbReference type="AlphaFoldDB" id="A0A1Q2D6S8"/>
<dbReference type="GO" id="GO:0140359">
    <property type="term" value="F:ABC-type transporter activity"/>
    <property type="evidence" value="ECO:0007669"/>
    <property type="project" value="InterPro"/>
</dbReference>